<evidence type="ECO:0008006" key="10">
    <source>
        <dbReference type="Google" id="ProtNLM"/>
    </source>
</evidence>
<feature type="compositionally biased region" description="Polar residues" evidence="6">
    <location>
        <begin position="521"/>
        <end position="535"/>
    </location>
</feature>
<dbReference type="Proteomes" id="UP001521116">
    <property type="component" value="Unassembled WGS sequence"/>
</dbReference>
<comment type="caution">
    <text evidence="8">The sequence shown here is derived from an EMBL/GenBank/DDBJ whole genome shotgun (WGS) entry which is preliminary data.</text>
</comment>
<feature type="transmembrane region" description="Helical" evidence="7">
    <location>
        <begin position="309"/>
        <end position="332"/>
    </location>
</feature>
<feature type="transmembrane region" description="Helical" evidence="7">
    <location>
        <begin position="405"/>
        <end position="425"/>
    </location>
</feature>
<dbReference type="InterPro" id="IPR011701">
    <property type="entry name" value="MFS"/>
</dbReference>
<keyword evidence="2" id="KW-0813">Transport</keyword>
<evidence type="ECO:0000256" key="6">
    <source>
        <dbReference type="SAM" id="MobiDB-lite"/>
    </source>
</evidence>
<dbReference type="PANTHER" id="PTHR43791:SF7">
    <property type="entry name" value="MAJOR FACILITATOR SUPERFAMILY (MFS) PROFILE DOMAIN-CONTAINING PROTEIN"/>
    <property type="match status" value="1"/>
</dbReference>
<reference evidence="8 9" key="1">
    <citation type="submission" date="2024-02" db="EMBL/GenBank/DDBJ databases">
        <title>De novo assembly and annotation of 12 fungi associated with fruit tree decline syndrome in Ontario, Canada.</title>
        <authorList>
            <person name="Sulman M."/>
            <person name="Ellouze W."/>
            <person name="Ilyukhin E."/>
        </authorList>
    </citation>
    <scope>NUCLEOTIDE SEQUENCE [LARGE SCALE GENOMIC DNA]</scope>
    <source>
        <strain evidence="8 9">M1-105</strain>
    </source>
</reference>
<evidence type="ECO:0000313" key="9">
    <source>
        <dbReference type="Proteomes" id="UP001521116"/>
    </source>
</evidence>
<feature type="transmembrane region" description="Helical" evidence="7">
    <location>
        <begin position="146"/>
        <end position="164"/>
    </location>
</feature>
<protein>
    <recommendedName>
        <fullName evidence="10">Major facilitator superfamily transporter</fullName>
    </recommendedName>
</protein>
<feature type="transmembrane region" description="Helical" evidence="7">
    <location>
        <begin position="344"/>
        <end position="362"/>
    </location>
</feature>
<keyword evidence="9" id="KW-1185">Reference proteome</keyword>
<dbReference type="SUPFAM" id="SSF103473">
    <property type="entry name" value="MFS general substrate transporter"/>
    <property type="match status" value="1"/>
</dbReference>
<evidence type="ECO:0000256" key="5">
    <source>
        <dbReference type="ARBA" id="ARBA00023136"/>
    </source>
</evidence>
<keyword evidence="5 7" id="KW-0472">Membrane</keyword>
<organism evidence="8 9">
    <name type="scientific">Neofusicoccum ribis</name>
    <dbReference type="NCBI Taxonomy" id="45134"/>
    <lineage>
        <taxon>Eukaryota</taxon>
        <taxon>Fungi</taxon>
        <taxon>Dikarya</taxon>
        <taxon>Ascomycota</taxon>
        <taxon>Pezizomycotina</taxon>
        <taxon>Dothideomycetes</taxon>
        <taxon>Dothideomycetes incertae sedis</taxon>
        <taxon>Botryosphaeriales</taxon>
        <taxon>Botryosphaeriaceae</taxon>
        <taxon>Neofusicoccum</taxon>
    </lineage>
</organism>
<accession>A0ABR3SHH3</accession>
<feature type="transmembrane region" description="Helical" evidence="7">
    <location>
        <begin position="437"/>
        <end position="457"/>
    </location>
</feature>
<sequence length="535" mass="59962">MGSTLDPNHIVAQVGIDIRASLQQSRSSNEKAMDEKKAADIDDVEVIAVESADGDEISESDYTEEQYKKLLRKIDRYLLPLMWFCYGIQQTDKTSLSTQAIFGLREDTGLVGQQYSWLTTIFYIAYLCGEFPSNFLLQRWALGRTLSIYMLCWGICVISIAAAQNWSQLMAIRALQGFFECTISPGFVLVVGTWYRRDEHSSRALFWQSANAGFGIIANLVMYGIGSHAEKYGGLAPWRAISLFLGSCTIVLSLICFALLGSPKEVRWMNKDEKRMAAARILSNKAGRDVTGVQWSWPQVGEAFKDPQLWFCTINAFLSSVPNGGLTTFGGIMNKSFGFSELKVLLIEIPRSVASLVIFLIVGIYTRKVPNRRMYIMAFATIPPFIGLLAMALLDNTPENKWVKWGMYFMTVPFVLSLFLAWTLIPSNVAGRTKKTIISSATFLGYCVGNMCGSQIFKSADAPRYIPGTIGASVALGAEFVLICSWRLYYVWQNKRRDRIAAESGVSKEEQERIGREMGENNVTDLQNPHFRYTT</sequence>
<keyword evidence="3 7" id="KW-0812">Transmembrane</keyword>
<feature type="transmembrane region" description="Helical" evidence="7">
    <location>
        <begin position="238"/>
        <end position="261"/>
    </location>
</feature>
<dbReference type="InterPro" id="IPR036259">
    <property type="entry name" value="MFS_trans_sf"/>
</dbReference>
<proteinExistence type="predicted"/>
<dbReference type="PANTHER" id="PTHR43791">
    <property type="entry name" value="PERMEASE-RELATED"/>
    <property type="match status" value="1"/>
</dbReference>
<feature type="transmembrane region" description="Helical" evidence="7">
    <location>
        <begin position="204"/>
        <end position="226"/>
    </location>
</feature>
<evidence type="ECO:0000256" key="7">
    <source>
        <dbReference type="SAM" id="Phobius"/>
    </source>
</evidence>
<feature type="transmembrane region" description="Helical" evidence="7">
    <location>
        <begin position="170"/>
        <end position="192"/>
    </location>
</feature>
<name>A0ABR3SHH3_9PEZI</name>
<dbReference type="EMBL" id="JAJVDC020000157">
    <property type="protein sequence ID" value="KAL1621065.1"/>
    <property type="molecule type" value="Genomic_DNA"/>
</dbReference>
<feature type="transmembrane region" description="Helical" evidence="7">
    <location>
        <begin position="374"/>
        <end position="393"/>
    </location>
</feature>
<gene>
    <name evidence="8" type="ORF">SLS56_009370</name>
</gene>
<evidence type="ECO:0000256" key="4">
    <source>
        <dbReference type="ARBA" id="ARBA00022989"/>
    </source>
</evidence>
<dbReference type="Gene3D" id="1.20.1250.20">
    <property type="entry name" value="MFS general substrate transporter like domains"/>
    <property type="match status" value="2"/>
</dbReference>
<evidence type="ECO:0000256" key="1">
    <source>
        <dbReference type="ARBA" id="ARBA00004141"/>
    </source>
</evidence>
<evidence type="ECO:0000313" key="8">
    <source>
        <dbReference type="EMBL" id="KAL1621065.1"/>
    </source>
</evidence>
<feature type="transmembrane region" description="Helical" evidence="7">
    <location>
        <begin position="469"/>
        <end position="490"/>
    </location>
</feature>
<evidence type="ECO:0000256" key="2">
    <source>
        <dbReference type="ARBA" id="ARBA00022448"/>
    </source>
</evidence>
<comment type="subcellular location">
    <subcellularLocation>
        <location evidence="1">Membrane</location>
        <topology evidence="1">Multi-pass membrane protein</topology>
    </subcellularLocation>
</comment>
<feature type="region of interest" description="Disordered" evidence="6">
    <location>
        <begin position="511"/>
        <end position="535"/>
    </location>
</feature>
<dbReference type="Pfam" id="PF07690">
    <property type="entry name" value="MFS_1"/>
    <property type="match status" value="1"/>
</dbReference>
<keyword evidence="4 7" id="KW-1133">Transmembrane helix</keyword>
<evidence type="ECO:0000256" key="3">
    <source>
        <dbReference type="ARBA" id="ARBA00022692"/>
    </source>
</evidence>